<dbReference type="PROSITE" id="PS51263">
    <property type="entry name" value="ADF_H"/>
    <property type="match status" value="1"/>
</dbReference>
<evidence type="ECO:0000256" key="4">
    <source>
        <dbReference type="ARBA" id="ARBA00022737"/>
    </source>
</evidence>
<feature type="domain" description="ADF-H" evidence="8">
    <location>
        <begin position="168"/>
        <end position="300"/>
    </location>
</feature>
<dbReference type="InterPro" id="IPR002108">
    <property type="entry name" value="ADF-H"/>
</dbReference>
<keyword evidence="4" id="KW-0677">Repeat</keyword>
<dbReference type="SUPFAM" id="SSF55753">
    <property type="entry name" value="Actin depolymerizing proteins"/>
    <property type="match status" value="2"/>
</dbReference>
<dbReference type="OrthoDB" id="10006997at2759"/>
<dbReference type="GO" id="GO:0051015">
    <property type="term" value="F:actin filament binding"/>
    <property type="evidence" value="ECO:0007669"/>
    <property type="project" value="TreeGrafter"/>
</dbReference>
<dbReference type="Proteomes" id="UP000799770">
    <property type="component" value="Unassembled WGS sequence"/>
</dbReference>
<evidence type="ECO:0000256" key="5">
    <source>
        <dbReference type="ARBA" id="ARBA00023203"/>
    </source>
</evidence>
<protein>
    <recommendedName>
        <fullName evidence="8">ADF-H domain-containing protein</fullName>
    </recommendedName>
</protein>
<dbReference type="InterPro" id="IPR029006">
    <property type="entry name" value="ADF-H/Gelsolin-like_dom_sf"/>
</dbReference>
<dbReference type="PANTHER" id="PTHR13759">
    <property type="entry name" value="TWINFILIN"/>
    <property type="match status" value="1"/>
</dbReference>
<dbReference type="InterPro" id="IPR028458">
    <property type="entry name" value="Twinfilin"/>
</dbReference>
<name>A0A6A5Z296_9PLEO</name>
<proteinExistence type="inferred from homology"/>
<comment type="similarity">
    <text evidence="2">Belongs to the actin-binding proteins ADF family. Twinfilin subfamily.</text>
</comment>
<dbReference type="PANTHER" id="PTHR13759:SF1">
    <property type="entry name" value="TWINFILIN"/>
    <property type="match status" value="1"/>
</dbReference>
<keyword evidence="3" id="KW-0963">Cytoplasm</keyword>
<dbReference type="GO" id="GO:0030042">
    <property type="term" value="P:actin filament depolymerization"/>
    <property type="evidence" value="ECO:0007669"/>
    <property type="project" value="TreeGrafter"/>
</dbReference>
<dbReference type="SMART" id="SM00102">
    <property type="entry name" value="ADF"/>
    <property type="match status" value="1"/>
</dbReference>
<evidence type="ECO:0000256" key="6">
    <source>
        <dbReference type="ARBA" id="ARBA00023212"/>
    </source>
</evidence>
<comment type="subcellular location">
    <subcellularLocation>
        <location evidence="1">Cytoplasm</location>
        <location evidence="1">Cytoskeleton</location>
    </subcellularLocation>
</comment>
<evidence type="ECO:0000313" key="10">
    <source>
        <dbReference type="Proteomes" id="UP000799770"/>
    </source>
</evidence>
<evidence type="ECO:0000313" key="9">
    <source>
        <dbReference type="EMBL" id="KAF2112518.1"/>
    </source>
</evidence>
<organism evidence="9 10">
    <name type="scientific">Lophiotrema nucula</name>
    <dbReference type="NCBI Taxonomy" id="690887"/>
    <lineage>
        <taxon>Eukaryota</taxon>
        <taxon>Fungi</taxon>
        <taxon>Dikarya</taxon>
        <taxon>Ascomycota</taxon>
        <taxon>Pezizomycotina</taxon>
        <taxon>Dothideomycetes</taxon>
        <taxon>Pleosporomycetidae</taxon>
        <taxon>Pleosporales</taxon>
        <taxon>Lophiotremataceae</taxon>
        <taxon>Lophiotrema</taxon>
    </lineage>
</organism>
<dbReference type="GO" id="GO:0005737">
    <property type="term" value="C:cytoplasm"/>
    <property type="evidence" value="ECO:0007669"/>
    <property type="project" value="TreeGrafter"/>
</dbReference>
<keyword evidence="6" id="KW-0206">Cytoskeleton</keyword>
<dbReference type="GO" id="GO:0003785">
    <property type="term" value="F:actin monomer binding"/>
    <property type="evidence" value="ECO:0007669"/>
    <property type="project" value="TreeGrafter"/>
</dbReference>
<gene>
    <name evidence="9" type="ORF">BDV96DRAFT_601926</name>
</gene>
<keyword evidence="5" id="KW-0009">Actin-binding</keyword>
<accession>A0A6A5Z296</accession>
<dbReference type="EMBL" id="ML977330">
    <property type="protein sequence ID" value="KAF2112518.1"/>
    <property type="molecule type" value="Genomic_DNA"/>
</dbReference>
<dbReference type="Gene3D" id="3.40.20.10">
    <property type="entry name" value="Severin"/>
    <property type="match status" value="2"/>
</dbReference>
<comment type="subunit">
    <text evidence="7">Interacts with G-actin; ADP-actin form.</text>
</comment>
<evidence type="ECO:0000259" key="8">
    <source>
        <dbReference type="PROSITE" id="PS51263"/>
    </source>
</evidence>
<reference evidence="9" key="1">
    <citation type="journal article" date="2020" name="Stud. Mycol.">
        <title>101 Dothideomycetes genomes: a test case for predicting lifestyles and emergence of pathogens.</title>
        <authorList>
            <person name="Haridas S."/>
            <person name="Albert R."/>
            <person name="Binder M."/>
            <person name="Bloem J."/>
            <person name="Labutti K."/>
            <person name="Salamov A."/>
            <person name="Andreopoulos B."/>
            <person name="Baker S."/>
            <person name="Barry K."/>
            <person name="Bills G."/>
            <person name="Bluhm B."/>
            <person name="Cannon C."/>
            <person name="Castanera R."/>
            <person name="Culley D."/>
            <person name="Daum C."/>
            <person name="Ezra D."/>
            <person name="Gonzalez J."/>
            <person name="Henrissat B."/>
            <person name="Kuo A."/>
            <person name="Liang C."/>
            <person name="Lipzen A."/>
            <person name="Lutzoni F."/>
            <person name="Magnuson J."/>
            <person name="Mondo S."/>
            <person name="Nolan M."/>
            <person name="Ohm R."/>
            <person name="Pangilinan J."/>
            <person name="Park H.-J."/>
            <person name="Ramirez L."/>
            <person name="Alfaro M."/>
            <person name="Sun H."/>
            <person name="Tritt A."/>
            <person name="Yoshinaga Y."/>
            <person name="Zwiers L.-H."/>
            <person name="Turgeon B."/>
            <person name="Goodwin S."/>
            <person name="Spatafora J."/>
            <person name="Crous P."/>
            <person name="Grigoriev I."/>
        </authorList>
    </citation>
    <scope>NUCLEOTIDE SEQUENCE</scope>
    <source>
        <strain evidence="9">CBS 627.86</strain>
    </source>
</reference>
<evidence type="ECO:0000256" key="1">
    <source>
        <dbReference type="ARBA" id="ARBA00004245"/>
    </source>
</evidence>
<dbReference type="Pfam" id="PF00241">
    <property type="entry name" value="Cofilin_ADF"/>
    <property type="match status" value="2"/>
</dbReference>
<dbReference type="GO" id="GO:0005884">
    <property type="term" value="C:actin filament"/>
    <property type="evidence" value="ECO:0007669"/>
    <property type="project" value="TreeGrafter"/>
</dbReference>
<dbReference type="GO" id="GO:0051016">
    <property type="term" value="P:barbed-end actin filament capping"/>
    <property type="evidence" value="ECO:0007669"/>
    <property type="project" value="TreeGrafter"/>
</dbReference>
<sequence length="329" mass="36749">MAQVDVTPAVSTAFNDFVKDDNAFTLPLSISSDILEAGNKISYPNGLTSDFKVALNLLQTHLDPKTPLYLIIRRDGKLVAITYVPHRADTELKALFLSNRQALVRSLGEDHFSLSLICKEPAEIYDYRSWEERGSKEAVCNDCADVSCKQVGGVKDLGYQRNKCRLCDQRMKNKITDEARAALRHLDTGGACVQMSLDIPTLTLQLNFTSPNLPADQLASKLPKDHPTYNFYRHPTTSLIYFIYLSPDTAPVKSRMSSIMAIPGLVNIIAESEEGVTVDRKIEIHDPEDLDLDGVVKEGRDGRIGKFRSMYLRNGFEGTESVWEGMEKV</sequence>
<dbReference type="AlphaFoldDB" id="A0A6A5Z296"/>
<keyword evidence="10" id="KW-1185">Reference proteome</keyword>
<evidence type="ECO:0000256" key="3">
    <source>
        <dbReference type="ARBA" id="ARBA00022490"/>
    </source>
</evidence>
<evidence type="ECO:0000256" key="7">
    <source>
        <dbReference type="ARBA" id="ARBA00038532"/>
    </source>
</evidence>
<evidence type="ECO:0000256" key="2">
    <source>
        <dbReference type="ARBA" id="ARBA00009557"/>
    </source>
</evidence>